<evidence type="ECO:0000256" key="1">
    <source>
        <dbReference type="ARBA" id="ARBA00004141"/>
    </source>
</evidence>
<evidence type="ECO:0000256" key="5">
    <source>
        <dbReference type="ARBA" id="ARBA00029579"/>
    </source>
</evidence>
<organism evidence="9 10">
    <name type="scientific">Malaciobacter molluscorum LMG 25693</name>
    <dbReference type="NCBI Taxonomy" id="870501"/>
    <lineage>
        <taxon>Bacteria</taxon>
        <taxon>Pseudomonadati</taxon>
        <taxon>Campylobacterota</taxon>
        <taxon>Epsilonproteobacteria</taxon>
        <taxon>Campylobacterales</taxon>
        <taxon>Arcobacteraceae</taxon>
        <taxon>Malaciobacter</taxon>
    </lineage>
</organism>
<dbReference type="KEGG" id="amol:AMOL_0508"/>
<dbReference type="InterPro" id="IPR003148">
    <property type="entry name" value="RCK_N"/>
</dbReference>
<name>A0A2G1DF95_9BACT</name>
<dbReference type="Gene3D" id="3.30.70.1450">
    <property type="entry name" value="Regulator of K+ conductance, C-terminal domain"/>
    <property type="match status" value="1"/>
</dbReference>
<keyword evidence="10" id="KW-1185">Reference proteome</keyword>
<dbReference type="Gene3D" id="3.40.50.720">
    <property type="entry name" value="NAD(P)-binding Rossmann-like Domain"/>
    <property type="match status" value="1"/>
</dbReference>
<protein>
    <recommendedName>
        <fullName evidence="5">BK channel</fullName>
    </recommendedName>
</protein>
<dbReference type="AlphaFoldDB" id="A0A2G1DF95"/>
<dbReference type="Proteomes" id="UP000221222">
    <property type="component" value="Unassembled WGS sequence"/>
</dbReference>
<dbReference type="Pfam" id="PF00520">
    <property type="entry name" value="Ion_trans"/>
    <property type="match status" value="1"/>
</dbReference>
<comment type="subcellular location">
    <subcellularLocation>
        <location evidence="1">Membrane</location>
        <topology evidence="1">Multi-pass membrane protein</topology>
    </subcellularLocation>
</comment>
<evidence type="ECO:0000256" key="3">
    <source>
        <dbReference type="ARBA" id="ARBA00022989"/>
    </source>
</evidence>
<evidence type="ECO:0000256" key="6">
    <source>
        <dbReference type="SAM" id="Phobius"/>
    </source>
</evidence>
<evidence type="ECO:0000259" key="7">
    <source>
        <dbReference type="PROSITE" id="PS51201"/>
    </source>
</evidence>
<dbReference type="EMBL" id="NXFY01000022">
    <property type="protein sequence ID" value="PHO17161.1"/>
    <property type="molecule type" value="Genomic_DNA"/>
</dbReference>
<sequence>MKTSIVKFFYFLDNSSFYTDFKAFTKNILENSKYKYKKYFDFFMIFLVISTIGILIYEVNHPHLALFDNYEYAAIIIFIIEWLGRLWVYNDTRKIVIQDYEESLFLASNYNLKNSIKKAFNEKLKFIFSPMSIIDLLAILPAYRPLRVLRIFLLFRLFKILRYTNSLKEFLHIFKERKFELYTLVILSTVVIFFGSTIMFIYEGPVGQNPNVNNFFDAVYWSLITISTVGYGDIVPITPEGKFVTLILVINGFLVIAFSTSILTTALAERMEHIKQNRIESEVEKLKEFIIICGYRTISKSLIEELIKIKKKILIVDENPEKIALAKEQNYLAVCGDCTDMDFLEKIGVGKTAVTIICLFENDAINLSAVLGARTLDANIKIVTLVNNIEVESKLKLAGANFLINPNQISAMVASEYIGQPVAFDALYGILLNEDISAEVDEIEIVEGMQIIGFDINQIDFDDYNIVLIGVIDTKQNHKFIFNPTNIKYTIKQNDILIVIGYKSSIKELKTNFFNNKFLKVQDEK</sequence>
<feature type="domain" description="RCK N-terminal" evidence="7">
    <location>
        <begin position="287"/>
        <end position="404"/>
    </location>
</feature>
<dbReference type="SUPFAM" id="SSF51735">
    <property type="entry name" value="NAD(P)-binding Rossmann-fold domains"/>
    <property type="match status" value="1"/>
</dbReference>
<dbReference type="PRINTS" id="PR00169">
    <property type="entry name" value="KCHANNEL"/>
</dbReference>
<dbReference type="RefSeq" id="WP_099343305.1">
    <property type="nucleotide sequence ID" value="NZ_CP032098.1"/>
</dbReference>
<dbReference type="Gene3D" id="1.10.287.70">
    <property type="match status" value="1"/>
</dbReference>
<keyword evidence="2 6" id="KW-0812">Transmembrane</keyword>
<evidence type="ECO:0000313" key="8">
    <source>
        <dbReference type="EMBL" id="AXX91524.1"/>
    </source>
</evidence>
<dbReference type="InterPro" id="IPR027359">
    <property type="entry name" value="Volt_channel_dom_sf"/>
</dbReference>
<dbReference type="Proteomes" id="UP000262712">
    <property type="component" value="Chromosome"/>
</dbReference>
<gene>
    <name evidence="8" type="ORF">AMOL_0508</name>
    <name evidence="9" type="ORF">CPU12_11680</name>
</gene>
<proteinExistence type="predicted"/>
<evidence type="ECO:0000313" key="9">
    <source>
        <dbReference type="EMBL" id="PHO17161.1"/>
    </source>
</evidence>
<keyword evidence="3 6" id="KW-1133">Transmembrane helix</keyword>
<feature type="transmembrane region" description="Helical" evidence="6">
    <location>
        <begin position="69"/>
        <end position="88"/>
    </location>
</feature>
<dbReference type="GO" id="GO:0005216">
    <property type="term" value="F:monoatomic ion channel activity"/>
    <property type="evidence" value="ECO:0007669"/>
    <property type="project" value="InterPro"/>
</dbReference>
<feature type="transmembrane region" description="Helical" evidence="6">
    <location>
        <begin position="179"/>
        <end position="202"/>
    </location>
</feature>
<evidence type="ECO:0000313" key="10">
    <source>
        <dbReference type="Proteomes" id="UP000221222"/>
    </source>
</evidence>
<keyword evidence="4 6" id="KW-0472">Membrane</keyword>
<dbReference type="InterPro" id="IPR005821">
    <property type="entry name" value="Ion_trans_dom"/>
</dbReference>
<reference evidence="9 10" key="1">
    <citation type="submission" date="2017-09" db="EMBL/GenBank/DDBJ databases">
        <title>Arcobacter canalis sp. nov., a new species isolated from a water canal contaminated with urban sewage.</title>
        <authorList>
            <person name="Perez-Cataluna A."/>
            <person name="Salas-Masso N."/>
            <person name="Figueras M.J."/>
        </authorList>
    </citation>
    <scope>NUCLEOTIDE SEQUENCE [LARGE SCALE GENOMIC DNA]</scope>
    <source>
        <strain evidence="9 10">F98-3</strain>
    </source>
</reference>
<feature type="transmembrane region" description="Helical" evidence="6">
    <location>
        <begin position="39"/>
        <end position="57"/>
    </location>
</feature>
<feature type="transmembrane region" description="Helical" evidence="6">
    <location>
        <begin position="243"/>
        <end position="268"/>
    </location>
</feature>
<dbReference type="InterPro" id="IPR036291">
    <property type="entry name" value="NAD(P)-bd_dom_sf"/>
</dbReference>
<evidence type="ECO:0000313" key="11">
    <source>
        <dbReference type="Proteomes" id="UP000262712"/>
    </source>
</evidence>
<reference evidence="8 11" key="2">
    <citation type="submission" date="2018-08" db="EMBL/GenBank/DDBJ databases">
        <title>Complete genome of the Arcobacter molluscorum type strain LMG 25693.</title>
        <authorList>
            <person name="Miller W.G."/>
            <person name="Yee E."/>
            <person name="Bono J.L."/>
        </authorList>
    </citation>
    <scope>NUCLEOTIDE SEQUENCE [LARGE SCALE GENOMIC DNA]</scope>
    <source>
        <strain evidence="8 11">CECT 7696</strain>
    </source>
</reference>
<dbReference type="PANTHER" id="PTHR43833">
    <property type="entry name" value="POTASSIUM CHANNEL PROTEIN 2-RELATED-RELATED"/>
    <property type="match status" value="1"/>
</dbReference>
<dbReference type="GO" id="GO:0006813">
    <property type="term" value="P:potassium ion transport"/>
    <property type="evidence" value="ECO:0007669"/>
    <property type="project" value="InterPro"/>
</dbReference>
<dbReference type="SUPFAM" id="SSF81324">
    <property type="entry name" value="Voltage-gated potassium channels"/>
    <property type="match status" value="1"/>
</dbReference>
<dbReference type="GO" id="GO:0016020">
    <property type="term" value="C:membrane"/>
    <property type="evidence" value="ECO:0007669"/>
    <property type="project" value="UniProtKB-SubCell"/>
</dbReference>
<dbReference type="PANTHER" id="PTHR43833:SF9">
    <property type="entry name" value="POTASSIUM CHANNEL PROTEIN YUGO-RELATED"/>
    <property type="match status" value="1"/>
</dbReference>
<dbReference type="Gene3D" id="1.20.120.350">
    <property type="entry name" value="Voltage-gated potassium channels. Chain C"/>
    <property type="match status" value="1"/>
</dbReference>
<evidence type="ECO:0000256" key="4">
    <source>
        <dbReference type="ARBA" id="ARBA00023136"/>
    </source>
</evidence>
<evidence type="ECO:0000256" key="2">
    <source>
        <dbReference type="ARBA" id="ARBA00022692"/>
    </source>
</evidence>
<dbReference type="InterPro" id="IPR050721">
    <property type="entry name" value="Trk_Ktr_HKT_K-transport"/>
</dbReference>
<dbReference type="EMBL" id="CP032098">
    <property type="protein sequence ID" value="AXX91524.1"/>
    <property type="molecule type" value="Genomic_DNA"/>
</dbReference>
<dbReference type="SUPFAM" id="SSF116726">
    <property type="entry name" value="TrkA C-terminal domain-like"/>
    <property type="match status" value="1"/>
</dbReference>
<dbReference type="Pfam" id="PF02254">
    <property type="entry name" value="TrkA_N"/>
    <property type="match status" value="1"/>
</dbReference>
<dbReference type="PROSITE" id="PS51201">
    <property type="entry name" value="RCK_N"/>
    <property type="match status" value="1"/>
</dbReference>
<accession>A0A2G1DF95</accession>
<dbReference type="InterPro" id="IPR036721">
    <property type="entry name" value="RCK_C_sf"/>
</dbReference>